<gene>
    <name evidence="1" type="ORF">PAPOLLO_LOCUS23190</name>
</gene>
<dbReference type="AlphaFoldDB" id="A0A8S3XXD5"/>
<dbReference type="Proteomes" id="UP000691718">
    <property type="component" value="Unassembled WGS sequence"/>
</dbReference>
<sequence length="147" mass="16865">MCGVQLARGPLLHGALRDALREHAMLSVRPTQRGIKEIDESHACYRQEIIEMGDLYVCIFAVEFCELCCIGDLGARDLCRSGGPCDVDATASWFSVTANRNRLRLLYVTRHEFLRVGAEYRCRRWDNLSRESRRRRVMWVITDSSIG</sequence>
<accession>A0A8S3XXD5</accession>
<reference evidence="1" key="1">
    <citation type="submission" date="2021-04" db="EMBL/GenBank/DDBJ databases">
        <authorList>
            <person name="Tunstrom K."/>
        </authorList>
    </citation>
    <scope>NUCLEOTIDE SEQUENCE</scope>
</reference>
<protein>
    <submittedName>
        <fullName evidence="1">(apollo) hypothetical protein</fullName>
    </submittedName>
</protein>
<evidence type="ECO:0000313" key="1">
    <source>
        <dbReference type="EMBL" id="CAG5045154.1"/>
    </source>
</evidence>
<keyword evidence="2" id="KW-1185">Reference proteome</keyword>
<name>A0A8S3XXD5_PARAO</name>
<comment type="caution">
    <text evidence="1">The sequence shown here is derived from an EMBL/GenBank/DDBJ whole genome shotgun (WGS) entry which is preliminary data.</text>
</comment>
<dbReference type="EMBL" id="CAJQZP010001427">
    <property type="protein sequence ID" value="CAG5045154.1"/>
    <property type="molecule type" value="Genomic_DNA"/>
</dbReference>
<proteinExistence type="predicted"/>
<dbReference type="OrthoDB" id="995477at2759"/>
<organism evidence="1 2">
    <name type="scientific">Parnassius apollo</name>
    <name type="common">Apollo butterfly</name>
    <name type="synonym">Papilio apollo</name>
    <dbReference type="NCBI Taxonomy" id="110799"/>
    <lineage>
        <taxon>Eukaryota</taxon>
        <taxon>Metazoa</taxon>
        <taxon>Ecdysozoa</taxon>
        <taxon>Arthropoda</taxon>
        <taxon>Hexapoda</taxon>
        <taxon>Insecta</taxon>
        <taxon>Pterygota</taxon>
        <taxon>Neoptera</taxon>
        <taxon>Endopterygota</taxon>
        <taxon>Lepidoptera</taxon>
        <taxon>Glossata</taxon>
        <taxon>Ditrysia</taxon>
        <taxon>Papilionoidea</taxon>
        <taxon>Papilionidae</taxon>
        <taxon>Parnassiinae</taxon>
        <taxon>Parnassini</taxon>
        <taxon>Parnassius</taxon>
        <taxon>Parnassius</taxon>
    </lineage>
</organism>
<evidence type="ECO:0000313" key="2">
    <source>
        <dbReference type="Proteomes" id="UP000691718"/>
    </source>
</evidence>